<dbReference type="EMBL" id="SRLA01000005">
    <property type="protein sequence ID" value="TGE04810.1"/>
    <property type="molecule type" value="Genomic_DNA"/>
</dbReference>
<dbReference type="PANTHER" id="PTHR35580">
    <property type="entry name" value="CELL SURFACE GLYCOPROTEIN (S-LAYER PROTEIN)-LIKE PROTEIN"/>
    <property type="match status" value="1"/>
</dbReference>
<evidence type="ECO:0000313" key="1">
    <source>
        <dbReference type="EMBL" id="TGE04810.1"/>
    </source>
</evidence>
<evidence type="ECO:0000313" key="2">
    <source>
        <dbReference type="Proteomes" id="UP000298337"/>
    </source>
</evidence>
<dbReference type="SUPFAM" id="SSF101898">
    <property type="entry name" value="NHL repeat"/>
    <property type="match status" value="1"/>
</dbReference>
<dbReference type="OrthoDB" id="610424at2"/>
<organism evidence="1 2">
    <name type="scientific">Hymenobacter fodinae</name>
    <dbReference type="NCBI Taxonomy" id="2510796"/>
    <lineage>
        <taxon>Bacteria</taxon>
        <taxon>Pseudomonadati</taxon>
        <taxon>Bacteroidota</taxon>
        <taxon>Cytophagia</taxon>
        <taxon>Cytophagales</taxon>
        <taxon>Hymenobacteraceae</taxon>
        <taxon>Hymenobacter</taxon>
    </lineage>
</organism>
<protein>
    <submittedName>
        <fullName evidence="1">Uncharacterized protein</fullName>
    </submittedName>
</protein>
<name>A0A4Z0P221_9BACT</name>
<dbReference type="InterPro" id="IPR052918">
    <property type="entry name" value="Motility_Chemotaxis_Reg"/>
</dbReference>
<accession>A0A4Z0P221</accession>
<comment type="caution">
    <text evidence="1">The sequence shown here is derived from an EMBL/GenBank/DDBJ whole genome shotgun (WGS) entry which is preliminary data.</text>
</comment>
<dbReference type="PANTHER" id="PTHR35580:SF1">
    <property type="entry name" value="PHYTASE-LIKE DOMAIN-CONTAINING PROTEIN"/>
    <property type="match status" value="1"/>
</dbReference>
<sequence>MAETITQVSDDEGNTYVSSSFKGTVELGSISLTSTPNPYGQPSIDVYVAKLDPRGNYLWAVRLGGAGDDQSIDLVRAPTGILYLLGHLGAGATLATTQIAANRGFIARLDGAGTLMWARETGNAESRKIATNAAGSVLLAASSSLTSITVANTVFTNPGTIPQPPYQYTSPSSDGFVAKLSADGVWQWVRQIAGPEPAHLGTSTAVALDAEGNAYVTGALRGRVDLGSTTLTSTAQQSRAYVAKLSPTGDWLWAVSPAAPVAPAYVSQTSSQQLAVSPSGSVYWLGALESPGGVAHFGPSQLTATAGGYGDIFVAKLTSQGEFKWAAQSSGYGNDIGLGLALDKDENAYVTGSSYSDSPSNTIRFGETELLNAGSSDVFVAKLAATGTWQWAVRAGGTGYDRGTGLAPDNQGGVYITGTAGSQSVNFGPVSLAPSATAGYGFWAHVSTSTLPVTSGQASKQAGLQLAPNPCQTAVRITGPSAHQAVQFHDALGRLVLLATMPTAGPLHISLPSSLTPGLYIVRSGSLSQRLIIE</sequence>
<reference evidence="1 2" key="1">
    <citation type="submission" date="2019-04" db="EMBL/GenBank/DDBJ databases">
        <authorList>
            <person name="Feng G."/>
            <person name="Zhang J."/>
            <person name="Zhu H."/>
        </authorList>
    </citation>
    <scope>NUCLEOTIDE SEQUENCE [LARGE SCALE GENOMIC DNA]</scope>
    <source>
        <strain evidence="1 2">92R-1</strain>
    </source>
</reference>
<dbReference type="RefSeq" id="WP_135436269.1">
    <property type="nucleotide sequence ID" value="NZ_SRLA01000005.1"/>
</dbReference>
<dbReference type="Proteomes" id="UP000298337">
    <property type="component" value="Unassembled WGS sequence"/>
</dbReference>
<dbReference type="AlphaFoldDB" id="A0A4Z0P221"/>
<gene>
    <name evidence="1" type="ORF">EU556_21765</name>
</gene>
<dbReference type="Pfam" id="PF06739">
    <property type="entry name" value="SBBP"/>
    <property type="match status" value="1"/>
</dbReference>
<dbReference type="InterPro" id="IPR010620">
    <property type="entry name" value="SBBP_repeat"/>
</dbReference>
<dbReference type="SUPFAM" id="SSF63829">
    <property type="entry name" value="Calcium-dependent phosphotriesterase"/>
    <property type="match status" value="1"/>
</dbReference>
<keyword evidence="2" id="KW-1185">Reference proteome</keyword>
<proteinExistence type="predicted"/>